<accession>A0AA35T9S4</accession>
<organism evidence="3 4">
    <name type="scientific">Geodia barretti</name>
    <name type="common">Barrett's horny sponge</name>
    <dbReference type="NCBI Taxonomy" id="519541"/>
    <lineage>
        <taxon>Eukaryota</taxon>
        <taxon>Metazoa</taxon>
        <taxon>Porifera</taxon>
        <taxon>Demospongiae</taxon>
        <taxon>Heteroscleromorpha</taxon>
        <taxon>Tetractinellida</taxon>
        <taxon>Astrophorina</taxon>
        <taxon>Geodiidae</taxon>
        <taxon>Geodia</taxon>
    </lineage>
</organism>
<dbReference type="GO" id="GO:0016779">
    <property type="term" value="F:nucleotidyltransferase activity"/>
    <property type="evidence" value="ECO:0007669"/>
    <property type="project" value="InterPro"/>
</dbReference>
<feature type="region of interest" description="Disordered" evidence="1">
    <location>
        <begin position="511"/>
        <end position="530"/>
    </location>
</feature>
<sequence length="552" mass="61788">MKAENLEFGEAIRQLARQVGVQLSDGRNSRSDHPAFRINEAACAFFQRTLASTQGADARSYMERRGLDRAASEAFQLGLAPEDGESLRTHLLREGFDAAQLVAAGIVREGDDGQQRDLFRGRLIIPIREAEGRLAGFGGRALDDSQPKYLNSPQSEVFDKSRILYALDRARDSIRRDGAVIVEGYMDAIAAHQAGFQNVVASMGTALTEPQVNTIRRLTDRVTMALDQDAAGQQATLRSLESSWRIYHSRVAGRSGDTTVLQRQENPEIRIATLPPGQDPDEVIRRSPSEWKELVENARPLLEFVISTMSASVDTSLARGKAAIANQVSRLIFTVQDGPQQDQYFRMLAEKLEVPLDTLRASVSRPAQERRPRSSSAGQAPTESGEAVTASPFARLDHDPLEEYCLSLLLRHPDLGEYAQPLTEDMFLRAENREIFSRLLLDAASLTEQEEIEEIHSRAEEFNDGPLGIREQLESLKARTLPPMDLLKRRRALGDVVARLEERNLRQQKKDEYDRFVDSPEGLNDEDHRTAVALNERLKRNQETRSGLRASH</sequence>
<dbReference type="InterPro" id="IPR034151">
    <property type="entry name" value="TOPRIM_DnaG_bac"/>
</dbReference>
<proteinExistence type="predicted"/>
<dbReference type="PANTHER" id="PTHR30313">
    <property type="entry name" value="DNA PRIMASE"/>
    <property type="match status" value="1"/>
</dbReference>
<gene>
    <name evidence="3" type="ORF">GBAR_LOCUS24372</name>
</gene>
<dbReference type="Proteomes" id="UP001174909">
    <property type="component" value="Unassembled WGS sequence"/>
</dbReference>
<evidence type="ECO:0000256" key="1">
    <source>
        <dbReference type="SAM" id="MobiDB-lite"/>
    </source>
</evidence>
<evidence type="ECO:0000313" key="3">
    <source>
        <dbReference type="EMBL" id="CAI8043892.1"/>
    </source>
</evidence>
<dbReference type="InterPro" id="IPR050219">
    <property type="entry name" value="DnaG_primase"/>
</dbReference>
<evidence type="ECO:0000313" key="4">
    <source>
        <dbReference type="Proteomes" id="UP001174909"/>
    </source>
</evidence>
<dbReference type="InterPro" id="IPR013264">
    <property type="entry name" value="DNAG_N"/>
</dbReference>
<dbReference type="InterPro" id="IPR006171">
    <property type="entry name" value="TOPRIM_dom"/>
</dbReference>
<dbReference type="AlphaFoldDB" id="A0AA35T9S4"/>
<dbReference type="EMBL" id="CASHTH010003364">
    <property type="protein sequence ID" value="CAI8043892.1"/>
    <property type="molecule type" value="Genomic_DNA"/>
</dbReference>
<dbReference type="InterPro" id="IPR037068">
    <property type="entry name" value="DNA_primase_core_N_sf"/>
</dbReference>
<dbReference type="InterPro" id="IPR019475">
    <property type="entry name" value="DNA_primase_DnaB-bd"/>
</dbReference>
<keyword evidence="4" id="KW-1185">Reference proteome</keyword>
<dbReference type="Pfam" id="PF08275">
    <property type="entry name" value="DNAG_N"/>
    <property type="match status" value="1"/>
</dbReference>
<dbReference type="Gene3D" id="3.90.980.10">
    <property type="entry name" value="DNA primase, catalytic core, N-terminal domain"/>
    <property type="match status" value="1"/>
</dbReference>
<dbReference type="FunFam" id="3.40.1360.10:FF:000002">
    <property type="entry name" value="DNA primase"/>
    <property type="match status" value="1"/>
</dbReference>
<dbReference type="Pfam" id="PF10410">
    <property type="entry name" value="DnaB_bind"/>
    <property type="match status" value="1"/>
</dbReference>
<dbReference type="CDD" id="cd03364">
    <property type="entry name" value="TOPRIM_DnaG_primases"/>
    <property type="match status" value="1"/>
</dbReference>
<comment type="caution">
    <text evidence="3">The sequence shown here is derived from an EMBL/GenBank/DDBJ whole genome shotgun (WGS) entry which is preliminary data.</text>
</comment>
<dbReference type="PANTHER" id="PTHR30313:SF2">
    <property type="entry name" value="DNA PRIMASE"/>
    <property type="match status" value="1"/>
</dbReference>
<feature type="domain" description="Toprim" evidence="2">
    <location>
        <begin position="177"/>
        <end position="266"/>
    </location>
</feature>
<dbReference type="SUPFAM" id="SSF56731">
    <property type="entry name" value="DNA primase core"/>
    <property type="match status" value="1"/>
</dbReference>
<protein>
    <submittedName>
        <fullName evidence="3">DNA primase</fullName>
    </submittedName>
</protein>
<evidence type="ECO:0000259" key="2">
    <source>
        <dbReference type="PROSITE" id="PS50880"/>
    </source>
</evidence>
<name>A0AA35T9S4_GEOBA</name>
<dbReference type="Gene3D" id="3.40.1360.10">
    <property type="match status" value="1"/>
</dbReference>
<dbReference type="GO" id="GO:0005737">
    <property type="term" value="C:cytoplasm"/>
    <property type="evidence" value="ECO:0007669"/>
    <property type="project" value="TreeGrafter"/>
</dbReference>
<dbReference type="PROSITE" id="PS50880">
    <property type="entry name" value="TOPRIM"/>
    <property type="match status" value="1"/>
</dbReference>
<dbReference type="GO" id="GO:0006269">
    <property type="term" value="P:DNA replication, synthesis of primer"/>
    <property type="evidence" value="ECO:0007669"/>
    <property type="project" value="TreeGrafter"/>
</dbReference>
<feature type="region of interest" description="Disordered" evidence="1">
    <location>
        <begin position="360"/>
        <end position="389"/>
    </location>
</feature>
<reference evidence="3" key="1">
    <citation type="submission" date="2023-03" db="EMBL/GenBank/DDBJ databases">
        <authorList>
            <person name="Steffen K."/>
            <person name="Cardenas P."/>
        </authorList>
    </citation>
    <scope>NUCLEOTIDE SEQUENCE</scope>
</reference>
<dbReference type="Pfam" id="PF13662">
    <property type="entry name" value="Toprim_4"/>
    <property type="match status" value="1"/>
</dbReference>
<dbReference type="SMART" id="SM00493">
    <property type="entry name" value="TOPRIM"/>
    <property type="match status" value="1"/>
</dbReference>